<evidence type="ECO:0000256" key="1">
    <source>
        <dbReference type="SAM" id="MobiDB-lite"/>
    </source>
</evidence>
<accession>A0A1I8FLK6</accession>
<name>A0A1I8FLK6_9PLAT</name>
<dbReference type="Proteomes" id="UP000095280">
    <property type="component" value="Unplaced"/>
</dbReference>
<protein>
    <submittedName>
        <fullName evidence="3">Enkurin domain-containing protein</fullName>
    </submittedName>
</protein>
<dbReference type="AlphaFoldDB" id="A0A1I8FLK6"/>
<feature type="compositionally biased region" description="Basic and acidic residues" evidence="1">
    <location>
        <begin position="57"/>
        <end position="83"/>
    </location>
</feature>
<reference evidence="3" key="1">
    <citation type="submission" date="2016-11" db="UniProtKB">
        <authorList>
            <consortium name="WormBaseParasite"/>
        </authorList>
    </citation>
    <scope>IDENTIFICATION</scope>
</reference>
<keyword evidence="2" id="KW-1185">Reference proteome</keyword>
<feature type="region of interest" description="Disordered" evidence="1">
    <location>
        <begin position="57"/>
        <end position="112"/>
    </location>
</feature>
<organism evidence="2 3">
    <name type="scientific">Macrostomum lignano</name>
    <dbReference type="NCBI Taxonomy" id="282301"/>
    <lineage>
        <taxon>Eukaryota</taxon>
        <taxon>Metazoa</taxon>
        <taxon>Spiralia</taxon>
        <taxon>Lophotrochozoa</taxon>
        <taxon>Platyhelminthes</taxon>
        <taxon>Rhabditophora</taxon>
        <taxon>Macrostomorpha</taxon>
        <taxon>Macrostomida</taxon>
        <taxon>Macrostomidae</taxon>
        <taxon>Macrostomum</taxon>
    </lineage>
</organism>
<dbReference type="WBParaSite" id="maker-unitig_39817-snap-gene-0.1-mRNA-1">
    <property type="protein sequence ID" value="maker-unitig_39817-snap-gene-0.1-mRNA-1"/>
    <property type="gene ID" value="maker-unitig_39817-snap-gene-0.1"/>
</dbReference>
<evidence type="ECO:0000313" key="3">
    <source>
        <dbReference type="WBParaSite" id="maker-unitig_39817-snap-gene-0.1-mRNA-1"/>
    </source>
</evidence>
<evidence type="ECO:0000313" key="2">
    <source>
        <dbReference type="Proteomes" id="UP000095280"/>
    </source>
</evidence>
<proteinExistence type="predicted"/>
<sequence length="227" mass="26027">MICDSRVRGRGATQTGCLFLRTEPNVLKKDLRPSSALLHLREGYFPEYKQRKVHDAKDHTGLNGHDCGRAKKRLDGGKRESEGSVHVILSATASTTSRPCSAGPAKNKTYRGRKDFQQTTERLPNMNYFSDPEYMDRLIDPLRVETLRQKEALLEAERHSHKTMMPATAQMTSWQLPTKTRAQRREEPTKKLSGLSRILSQSEKRSVYHFFINTLKVQLLFLLKTKI</sequence>